<dbReference type="SUPFAM" id="SSF111369">
    <property type="entry name" value="HlyD-like secretion proteins"/>
    <property type="match status" value="1"/>
</dbReference>
<name>A0A0F9FKV3_9ZZZZ</name>
<dbReference type="PANTHER" id="PTHR30469">
    <property type="entry name" value="MULTIDRUG RESISTANCE PROTEIN MDTA"/>
    <property type="match status" value="1"/>
</dbReference>
<accession>A0A0F9FKV3</accession>
<dbReference type="InterPro" id="IPR058625">
    <property type="entry name" value="MdtA-like_BSH"/>
</dbReference>
<protein>
    <recommendedName>
        <fullName evidence="2">Multidrug resistance protein MdtA-like barrel-sandwich hybrid domain-containing protein</fullName>
    </recommendedName>
</protein>
<dbReference type="GO" id="GO:1990281">
    <property type="term" value="C:efflux pump complex"/>
    <property type="evidence" value="ECO:0007669"/>
    <property type="project" value="TreeGrafter"/>
</dbReference>
<feature type="non-terminal residue" evidence="3">
    <location>
        <position position="1"/>
    </location>
</feature>
<feature type="domain" description="Multidrug resistance protein MdtA-like barrel-sandwich hybrid" evidence="2">
    <location>
        <begin position="68"/>
        <end position="181"/>
    </location>
</feature>
<dbReference type="EMBL" id="LAZR01023261">
    <property type="protein sequence ID" value="KKL79121.1"/>
    <property type="molecule type" value="Genomic_DNA"/>
</dbReference>
<keyword evidence="1" id="KW-0175">Coiled coil</keyword>
<evidence type="ECO:0000259" key="2">
    <source>
        <dbReference type="Pfam" id="PF25917"/>
    </source>
</evidence>
<evidence type="ECO:0000256" key="1">
    <source>
        <dbReference type="SAM" id="Coils"/>
    </source>
</evidence>
<dbReference type="GO" id="GO:0015562">
    <property type="term" value="F:efflux transmembrane transporter activity"/>
    <property type="evidence" value="ECO:0007669"/>
    <property type="project" value="TreeGrafter"/>
</dbReference>
<reference evidence="3" key="1">
    <citation type="journal article" date="2015" name="Nature">
        <title>Complex archaea that bridge the gap between prokaryotes and eukaryotes.</title>
        <authorList>
            <person name="Spang A."/>
            <person name="Saw J.H."/>
            <person name="Jorgensen S.L."/>
            <person name="Zaremba-Niedzwiedzka K."/>
            <person name="Martijn J."/>
            <person name="Lind A.E."/>
            <person name="van Eijk R."/>
            <person name="Schleper C."/>
            <person name="Guy L."/>
            <person name="Ettema T.J."/>
        </authorList>
    </citation>
    <scope>NUCLEOTIDE SEQUENCE</scope>
</reference>
<dbReference type="NCBIfam" id="TIGR01730">
    <property type="entry name" value="RND_mfp"/>
    <property type="match status" value="1"/>
</dbReference>
<comment type="caution">
    <text evidence="3">The sequence shown here is derived from an EMBL/GenBank/DDBJ whole genome shotgun (WGS) entry which is preliminary data.</text>
</comment>
<evidence type="ECO:0000313" key="3">
    <source>
        <dbReference type="EMBL" id="KKL79121.1"/>
    </source>
</evidence>
<gene>
    <name evidence="3" type="ORF">LCGC14_2018000</name>
</gene>
<dbReference type="Gene3D" id="2.40.420.20">
    <property type="match status" value="1"/>
</dbReference>
<dbReference type="AlphaFoldDB" id="A0A0F9FKV3"/>
<sequence length="347" mass="38051">KILSIPPLIMTGLLIIATGCGEKAVQQNFDEKVVVETVEAVQKEVAIPVHSSGKLSAKLEVKLAFKTGGITDRIYFDEGQTLKKGQLLAQLDLSEINAQVFQERAAFEKALRDLERVKKLYEDNVTTLEQLQNASTALEIAASRVKVAEFNLHYSSIFAPANGKILKRFVEPGELVGGGSPVFLFGSDENDWIVRIGVVDMDIIRLTLGDSASVFFDTYPDIRFSAYISEIAETADPMIGTFEVEVTLDKNEHKLVSGFIAKVDIVPSKREAFYIIPVESLVEGDGKNGFVYTLEKDTGVARKIGVEIGHIFDREIAISSGLKDGDAVIFKGVEYLSDGTQVRASRL</sequence>
<dbReference type="PANTHER" id="PTHR30469:SF15">
    <property type="entry name" value="HLYD FAMILY OF SECRETION PROTEINS"/>
    <property type="match status" value="1"/>
</dbReference>
<dbReference type="Gene3D" id="2.40.30.170">
    <property type="match status" value="1"/>
</dbReference>
<dbReference type="Gene3D" id="2.40.50.100">
    <property type="match status" value="1"/>
</dbReference>
<organism evidence="3">
    <name type="scientific">marine sediment metagenome</name>
    <dbReference type="NCBI Taxonomy" id="412755"/>
    <lineage>
        <taxon>unclassified sequences</taxon>
        <taxon>metagenomes</taxon>
        <taxon>ecological metagenomes</taxon>
    </lineage>
</organism>
<dbReference type="Gene3D" id="1.10.287.470">
    <property type="entry name" value="Helix hairpin bin"/>
    <property type="match status" value="1"/>
</dbReference>
<dbReference type="Pfam" id="PF25917">
    <property type="entry name" value="BSH_RND"/>
    <property type="match status" value="1"/>
</dbReference>
<dbReference type="InterPro" id="IPR006143">
    <property type="entry name" value="RND_pump_MFP"/>
</dbReference>
<feature type="coiled-coil region" evidence="1">
    <location>
        <begin position="104"/>
        <end position="134"/>
    </location>
</feature>
<proteinExistence type="predicted"/>